<evidence type="ECO:0000259" key="2">
    <source>
        <dbReference type="Pfam" id="PF19408"/>
    </source>
</evidence>
<dbReference type="EMBL" id="BTPD01000009">
    <property type="protein sequence ID" value="GMQ30302.1"/>
    <property type="molecule type" value="Genomic_DNA"/>
</dbReference>
<comment type="caution">
    <text evidence="3">The sequence shown here is derived from an EMBL/GenBank/DDBJ whole genome shotgun (WGS) entry which is preliminary data.</text>
</comment>
<evidence type="ECO:0000313" key="4">
    <source>
        <dbReference type="Proteomes" id="UP001338309"/>
    </source>
</evidence>
<name>A0ABQ6PQV3_9BACT</name>
<dbReference type="Proteomes" id="UP001338309">
    <property type="component" value="Unassembled WGS sequence"/>
</dbReference>
<dbReference type="InterPro" id="IPR045829">
    <property type="entry name" value="PKD_6"/>
</dbReference>
<feature type="domain" description="Secretion system C-terminal sorting" evidence="1">
    <location>
        <begin position="328"/>
        <end position="420"/>
    </location>
</feature>
<feature type="domain" description="PKD-like" evidence="2">
    <location>
        <begin position="234"/>
        <end position="308"/>
    </location>
</feature>
<keyword evidence="4" id="KW-1185">Reference proteome</keyword>
<sequence>MKNFYLLIIFLITFCQFVAAVELVIDGPTEVCPGNSIPGGAHTYTVNTYQQPFGWDVNTCGEYLWGVKKDGILIHESTRTTLNYTFDDTGDYTVGVVASRCSPYFNGQDEITVNSRVPLPSPIAGPVMCTPGQNYSFTTLPGLPELYPNDQSSSCFWHFDYRWTAPAGWSIENSGSSKITPSETVNIKAPHGTPNGAYEISVESRIPKPNQAGYWYSDPQTYIVQVGSLNGAQIQVNGSLSVCNGNSYTYTANVPGGHKPGYSYSWSYPSGWTVQNQSANTIRLYLPSYNSNYGPVRVSINNGCGSSSFVGPTVFPCNYMMSGGNFSIYPNPSNGGVLNVEFVSNDNLEGTQLKSTDTVVVMKSEEKEFRVMIFNESEQLVKSGETKNGKIRLDTSGLNSGTYYLHIFHGKEIIREQIVIQ</sequence>
<dbReference type="InterPro" id="IPR026444">
    <property type="entry name" value="Secre_tail"/>
</dbReference>
<dbReference type="NCBIfam" id="TIGR04183">
    <property type="entry name" value="Por_Secre_tail"/>
    <property type="match status" value="1"/>
</dbReference>
<protein>
    <recommendedName>
        <fullName evidence="5">T9SS type A sorting domain-containing protein</fullName>
    </recommendedName>
</protein>
<dbReference type="Pfam" id="PF19408">
    <property type="entry name" value="PKD_6"/>
    <property type="match status" value="1"/>
</dbReference>
<organism evidence="3 4">
    <name type="scientific">Algoriphagus confluentis</name>
    <dbReference type="NCBI Taxonomy" id="1697556"/>
    <lineage>
        <taxon>Bacteria</taxon>
        <taxon>Pseudomonadati</taxon>
        <taxon>Bacteroidota</taxon>
        <taxon>Cytophagia</taxon>
        <taxon>Cytophagales</taxon>
        <taxon>Cyclobacteriaceae</taxon>
        <taxon>Algoriphagus</taxon>
    </lineage>
</organism>
<evidence type="ECO:0000259" key="1">
    <source>
        <dbReference type="Pfam" id="PF18962"/>
    </source>
</evidence>
<gene>
    <name evidence="3" type="ORF">Aconfl_29450</name>
</gene>
<dbReference type="Pfam" id="PF18962">
    <property type="entry name" value="Por_Secre_tail"/>
    <property type="match status" value="1"/>
</dbReference>
<reference evidence="3 4" key="1">
    <citation type="submission" date="2023-08" db="EMBL/GenBank/DDBJ databases">
        <title>Draft genome sequence of Algoriphagus confluentis.</title>
        <authorList>
            <person name="Takatani N."/>
            <person name="Hosokawa M."/>
            <person name="Sawabe T."/>
        </authorList>
    </citation>
    <scope>NUCLEOTIDE SEQUENCE [LARGE SCALE GENOMIC DNA]</scope>
    <source>
        <strain evidence="3 4">NBRC 111222</strain>
    </source>
</reference>
<evidence type="ECO:0008006" key="5">
    <source>
        <dbReference type="Google" id="ProtNLM"/>
    </source>
</evidence>
<evidence type="ECO:0000313" key="3">
    <source>
        <dbReference type="EMBL" id="GMQ30302.1"/>
    </source>
</evidence>
<dbReference type="RefSeq" id="WP_338225011.1">
    <property type="nucleotide sequence ID" value="NZ_BTPD01000009.1"/>
</dbReference>
<accession>A0ABQ6PQV3</accession>
<proteinExistence type="predicted"/>